<dbReference type="EMBL" id="CM042012">
    <property type="protein sequence ID" value="KAI3753851.1"/>
    <property type="molecule type" value="Genomic_DNA"/>
</dbReference>
<dbReference type="Proteomes" id="UP001055811">
    <property type="component" value="Linkage Group LG04"/>
</dbReference>
<organism evidence="1 2">
    <name type="scientific">Cichorium intybus</name>
    <name type="common">Chicory</name>
    <dbReference type="NCBI Taxonomy" id="13427"/>
    <lineage>
        <taxon>Eukaryota</taxon>
        <taxon>Viridiplantae</taxon>
        <taxon>Streptophyta</taxon>
        <taxon>Embryophyta</taxon>
        <taxon>Tracheophyta</taxon>
        <taxon>Spermatophyta</taxon>
        <taxon>Magnoliopsida</taxon>
        <taxon>eudicotyledons</taxon>
        <taxon>Gunneridae</taxon>
        <taxon>Pentapetalae</taxon>
        <taxon>asterids</taxon>
        <taxon>campanulids</taxon>
        <taxon>Asterales</taxon>
        <taxon>Asteraceae</taxon>
        <taxon>Cichorioideae</taxon>
        <taxon>Cichorieae</taxon>
        <taxon>Cichoriinae</taxon>
        <taxon>Cichorium</taxon>
    </lineage>
</organism>
<gene>
    <name evidence="1" type="ORF">L2E82_25915</name>
</gene>
<keyword evidence="2" id="KW-1185">Reference proteome</keyword>
<name>A0ACB9E5X7_CICIN</name>
<comment type="caution">
    <text evidence="1">The sequence shown here is derived from an EMBL/GenBank/DDBJ whole genome shotgun (WGS) entry which is preliminary data.</text>
</comment>
<evidence type="ECO:0000313" key="2">
    <source>
        <dbReference type="Proteomes" id="UP001055811"/>
    </source>
</evidence>
<proteinExistence type="predicted"/>
<accession>A0ACB9E5X7</accession>
<reference evidence="2" key="1">
    <citation type="journal article" date="2022" name="Mol. Ecol. Resour.">
        <title>The genomes of chicory, endive, great burdock and yacon provide insights into Asteraceae palaeo-polyploidization history and plant inulin production.</title>
        <authorList>
            <person name="Fan W."/>
            <person name="Wang S."/>
            <person name="Wang H."/>
            <person name="Wang A."/>
            <person name="Jiang F."/>
            <person name="Liu H."/>
            <person name="Zhao H."/>
            <person name="Xu D."/>
            <person name="Zhang Y."/>
        </authorList>
    </citation>
    <scope>NUCLEOTIDE SEQUENCE [LARGE SCALE GENOMIC DNA]</scope>
    <source>
        <strain evidence="2">cv. Punajuju</strain>
    </source>
</reference>
<reference evidence="1 2" key="2">
    <citation type="journal article" date="2022" name="Mol. Ecol. Resour.">
        <title>The genomes of chicory, endive, great burdock and yacon provide insights into Asteraceae paleo-polyploidization history and plant inulin production.</title>
        <authorList>
            <person name="Fan W."/>
            <person name="Wang S."/>
            <person name="Wang H."/>
            <person name="Wang A."/>
            <person name="Jiang F."/>
            <person name="Liu H."/>
            <person name="Zhao H."/>
            <person name="Xu D."/>
            <person name="Zhang Y."/>
        </authorList>
    </citation>
    <scope>NUCLEOTIDE SEQUENCE [LARGE SCALE GENOMIC DNA]</scope>
    <source>
        <strain evidence="2">cv. Punajuju</strain>
        <tissue evidence="1">Leaves</tissue>
    </source>
</reference>
<protein>
    <submittedName>
        <fullName evidence="1">Uncharacterized protein</fullName>
    </submittedName>
</protein>
<sequence length="99" mass="11034">MLKLPKKTSIGRLVPLSTCRFVPFSFHSSETGLLKKLNGLHLCVLSGISYFPTRDEDSTCGVHILAGNASIDNKSTRITPSRLLFAVRNDEELQNCWLK</sequence>
<evidence type="ECO:0000313" key="1">
    <source>
        <dbReference type="EMBL" id="KAI3753851.1"/>
    </source>
</evidence>